<feature type="transmembrane region" description="Helical" evidence="5">
    <location>
        <begin position="211"/>
        <end position="228"/>
    </location>
</feature>
<reference evidence="7 8" key="1">
    <citation type="submission" date="2017-08" db="EMBL/GenBank/DDBJ databases">
        <title>Resequencing and Reannotation of the genome of Pyrococcus furiosus type strain DSM3638.</title>
        <authorList>
            <person name="Reichelt R.M."/>
            <person name="Bunk B."/>
        </authorList>
    </citation>
    <scope>NUCLEOTIDE SEQUENCE [LARGE SCALE GENOMIC DNA]</scope>
    <source>
        <strain evidence="7 8">DSM 3638</strain>
    </source>
</reference>
<feature type="transmembrane region" description="Helical" evidence="5">
    <location>
        <begin position="92"/>
        <end position="112"/>
    </location>
</feature>
<dbReference type="Pfam" id="PF12698">
    <property type="entry name" value="ABC2_membrane_3"/>
    <property type="match status" value="1"/>
</dbReference>
<dbReference type="GeneID" id="41712730"/>
<evidence type="ECO:0000259" key="6">
    <source>
        <dbReference type="Pfam" id="PF12698"/>
    </source>
</evidence>
<feature type="transmembrane region" description="Helical" evidence="5">
    <location>
        <begin position="133"/>
        <end position="163"/>
    </location>
</feature>
<comment type="subcellular location">
    <subcellularLocation>
        <location evidence="1">Membrane</location>
        <topology evidence="1">Multi-pass membrane protein</topology>
    </subcellularLocation>
</comment>
<feature type="transmembrane region" description="Helical" evidence="5">
    <location>
        <begin position="21"/>
        <end position="41"/>
    </location>
</feature>
<dbReference type="GO" id="GO:0140359">
    <property type="term" value="F:ABC-type transporter activity"/>
    <property type="evidence" value="ECO:0007669"/>
    <property type="project" value="InterPro"/>
</dbReference>
<name>A0A5C0XNP5_PYRFU</name>
<feature type="transmembrane region" description="Helical" evidence="5">
    <location>
        <begin position="175"/>
        <end position="199"/>
    </location>
</feature>
<accession>A0A5C0XNP5</accession>
<keyword evidence="4 5" id="KW-0472">Membrane</keyword>
<proteinExistence type="predicted"/>
<evidence type="ECO:0000256" key="5">
    <source>
        <dbReference type="SAM" id="Phobius"/>
    </source>
</evidence>
<dbReference type="OrthoDB" id="100356at2157"/>
<keyword evidence="2 5" id="KW-0812">Transmembrane</keyword>
<protein>
    <recommendedName>
        <fullName evidence="6">ABC-2 type transporter transmembrane domain-containing protein</fullName>
    </recommendedName>
</protein>
<dbReference type="InterPro" id="IPR013525">
    <property type="entry name" value="ABC2_TM"/>
</dbReference>
<dbReference type="GO" id="GO:0016020">
    <property type="term" value="C:membrane"/>
    <property type="evidence" value="ECO:0007669"/>
    <property type="project" value="UniProtKB-SubCell"/>
</dbReference>
<keyword evidence="3 5" id="KW-1133">Transmembrane helix</keyword>
<feature type="transmembrane region" description="Helical" evidence="5">
    <location>
        <begin position="234"/>
        <end position="255"/>
    </location>
</feature>
<feature type="domain" description="ABC-2 type transporter transmembrane" evidence="6">
    <location>
        <begin position="93"/>
        <end position="236"/>
    </location>
</feature>
<evidence type="ECO:0000256" key="2">
    <source>
        <dbReference type="ARBA" id="ARBA00022692"/>
    </source>
</evidence>
<dbReference type="AlphaFoldDB" id="A0A5C0XNP5"/>
<dbReference type="EMBL" id="CP023154">
    <property type="protein sequence ID" value="QEK78587.1"/>
    <property type="molecule type" value="Genomic_DNA"/>
</dbReference>
<evidence type="ECO:0000313" key="8">
    <source>
        <dbReference type="Proteomes" id="UP000324354"/>
    </source>
</evidence>
<dbReference type="Proteomes" id="UP000324354">
    <property type="component" value="Chromosome"/>
</dbReference>
<gene>
    <name evidence="7" type="ORF">PFDSM3638_04610</name>
</gene>
<evidence type="ECO:0000256" key="1">
    <source>
        <dbReference type="ARBA" id="ARBA00004141"/>
    </source>
</evidence>
<organism evidence="7 8">
    <name type="scientific">Pyrococcus furiosus (strain ATCC 43587 / DSM 3638 / JCM 8422 / Vc1)</name>
    <dbReference type="NCBI Taxonomy" id="186497"/>
    <lineage>
        <taxon>Archaea</taxon>
        <taxon>Methanobacteriati</taxon>
        <taxon>Methanobacteriota</taxon>
        <taxon>Thermococci</taxon>
        <taxon>Thermococcales</taxon>
        <taxon>Thermococcaceae</taxon>
        <taxon>Pyrococcus</taxon>
    </lineage>
</organism>
<dbReference type="GeneID" id="13301524"/>
<evidence type="ECO:0000256" key="4">
    <source>
        <dbReference type="ARBA" id="ARBA00023136"/>
    </source>
</evidence>
<sequence length="268" mass="29584">MTKIKTVILKEFWTYFGSRETLYSIILPAVSMVFVLSFVIVTSSQYITPQSRALAYKQITSNPQLFGITESLLQVLGDDAITIATLIVQIPMVIQIFSFISTYNAIVASFAFERINKTMEVLFASPLSESEIILGKIIASIIAGTLTMLSGILINVASIQYVFIQHVGRLWTPTLGYMFLTVAMSISMLLFAIPIGLTLSVRAKDATQIKLGGLVGIMPLLLFLLASKVPPQKFFSIVQIIGLTSLVVSIILVCLSRRLINRYSFIIN</sequence>
<evidence type="ECO:0000313" key="7">
    <source>
        <dbReference type="EMBL" id="QEK78587.1"/>
    </source>
</evidence>
<evidence type="ECO:0000256" key="3">
    <source>
        <dbReference type="ARBA" id="ARBA00022989"/>
    </source>
</evidence>
<dbReference type="RefSeq" id="WP_011012058.1">
    <property type="nucleotide sequence ID" value="NC_003413.1"/>
</dbReference>